<sequence length="196" mass="22205">MKKSCVGIVTRTSGELLCAGVIVTMDFTSLLDTAVKNTKNISKTLNDLDSEVVKERKSQLKRLEAEKKAKLELMKKRGTMSKGESEQSERQKLAEKEKLIQLRLQANGGKAIFETPKLVKQPHRIATSKANSLMGLSSRHAQSRDNFSPPPEYSKSKTTGTVSEIKKKRRHQQSLILSGYIIDLMYVPFQYYVYFF</sequence>
<keyword evidence="2" id="KW-0472">Membrane</keyword>
<keyword evidence="2" id="KW-1133">Transmembrane helix</keyword>
<feature type="region of interest" description="Disordered" evidence="1">
    <location>
        <begin position="135"/>
        <end position="161"/>
    </location>
</feature>
<keyword evidence="2" id="KW-0812">Transmembrane</keyword>
<accession>A0A1I7W679</accession>
<dbReference type="WBParaSite" id="Hba_00117">
    <property type="protein sequence ID" value="Hba_00117"/>
    <property type="gene ID" value="Hba_00117"/>
</dbReference>
<dbReference type="Proteomes" id="UP000095283">
    <property type="component" value="Unplaced"/>
</dbReference>
<protein>
    <submittedName>
        <fullName evidence="4">PAPA-1 domain-containing protein</fullName>
    </submittedName>
</protein>
<organism evidence="3 4">
    <name type="scientific">Heterorhabditis bacteriophora</name>
    <name type="common">Entomopathogenic nematode worm</name>
    <dbReference type="NCBI Taxonomy" id="37862"/>
    <lineage>
        <taxon>Eukaryota</taxon>
        <taxon>Metazoa</taxon>
        <taxon>Ecdysozoa</taxon>
        <taxon>Nematoda</taxon>
        <taxon>Chromadorea</taxon>
        <taxon>Rhabditida</taxon>
        <taxon>Rhabditina</taxon>
        <taxon>Rhabditomorpha</taxon>
        <taxon>Strongyloidea</taxon>
        <taxon>Heterorhabditidae</taxon>
        <taxon>Heterorhabditis</taxon>
    </lineage>
</organism>
<evidence type="ECO:0000256" key="1">
    <source>
        <dbReference type="SAM" id="MobiDB-lite"/>
    </source>
</evidence>
<keyword evidence="3" id="KW-1185">Reference proteome</keyword>
<feature type="transmembrane region" description="Helical" evidence="2">
    <location>
        <begin position="175"/>
        <end position="194"/>
    </location>
</feature>
<evidence type="ECO:0000256" key="2">
    <source>
        <dbReference type="SAM" id="Phobius"/>
    </source>
</evidence>
<proteinExistence type="predicted"/>
<reference evidence="4" key="1">
    <citation type="submission" date="2016-11" db="UniProtKB">
        <authorList>
            <consortium name="WormBaseParasite"/>
        </authorList>
    </citation>
    <scope>IDENTIFICATION</scope>
</reference>
<name>A0A1I7W679_HETBA</name>
<dbReference type="AlphaFoldDB" id="A0A1I7W679"/>
<evidence type="ECO:0000313" key="3">
    <source>
        <dbReference type="Proteomes" id="UP000095283"/>
    </source>
</evidence>
<evidence type="ECO:0000313" key="4">
    <source>
        <dbReference type="WBParaSite" id="Hba_00117"/>
    </source>
</evidence>